<keyword evidence="8" id="KW-1185">Reference proteome</keyword>
<evidence type="ECO:0000256" key="2">
    <source>
        <dbReference type="ARBA" id="ARBA00022692"/>
    </source>
</evidence>
<proteinExistence type="predicted"/>
<dbReference type="PROSITE" id="PS50850">
    <property type="entry name" value="MFS"/>
    <property type="match status" value="1"/>
</dbReference>
<evidence type="ECO:0000256" key="5">
    <source>
        <dbReference type="SAM" id="Phobius"/>
    </source>
</evidence>
<dbReference type="AlphaFoldDB" id="A0A2H3L854"/>
<accession>A0A2H3L854</accession>
<feature type="transmembrane region" description="Helical" evidence="5">
    <location>
        <begin position="107"/>
        <end position="130"/>
    </location>
</feature>
<dbReference type="OrthoDB" id="9810492at2"/>
<comment type="caution">
    <text evidence="7">The sequence shown here is derived from an EMBL/GenBank/DDBJ whole genome shotgun (WGS) entry which is preliminary data.</text>
</comment>
<evidence type="ECO:0000256" key="3">
    <source>
        <dbReference type="ARBA" id="ARBA00022989"/>
    </source>
</evidence>
<evidence type="ECO:0000256" key="1">
    <source>
        <dbReference type="ARBA" id="ARBA00004651"/>
    </source>
</evidence>
<feature type="transmembrane region" description="Helical" evidence="5">
    <location>
        <begin position="12"/>
        <end position="32"/>
    </location>
</feature>
<reference evidence="7 8" key="1">
    <citation type="submission" date="2016-05" db="EMBL/GenBank/DDBJ databases">
        <authorList>
            <person name="Lavstsen T."/>
            <person name="Jespersen J.S."/>
        </authorList>
    </citation>
    <scope>NUCLEOTIDE SEQUENCE [LARGE SCALE GENOMIC DNA]</scope>
    <source>
        <strain evidence="7 8">B7-9</strain>
    </source>
</reference>
<dbReference type="RefSeq" id="WP_097653509.1">
    <property type="nucleotide sequence ID" value="NZ_LYXE01000099.1"/>
</dbReference>
<organism evidence="7 8">
    <name type="scientific">Candidatus Chloroploca asiatica</name>
    <dbReference type="NCBI Taxonomy" id="1506545"/>
    <lineage>
        <taxon>Bacteria</taxon>
        <taxon>Bacillati</taxon>
        <taxon>Chloroflexota</taxon>
        <taxon>Chloroflexia</taxon>
        <taxon>Chloroflexales</taxon>
        <taxon>Chloroflexineae</taxon>
        <taxon>Oscillochloridaceae</taxon>
        <taxon>Candidatus Chloroploca</taxon>
    </lineage>
</organism>
<dbReference type="Gene3D" id="1.20.1250.20">
    <property type="entry name" value="MFS general substrate transporter like domains"/>
    <property type="match status" value="1"/>
</dbReference>
<feature type="transmembrane region" description="Helical" evidence="5">
    <location>
        <begin position="320"/>
        <end position="346"/>
    </location>
</feature>
<feature type="transmembrane region" description="Helical" evidence="5">
    <location>
        <begin position="81"/>
        <end position="101"/>
    </location>
</feature>
<evidence type="ECO:0000313" key="8">
    <source>
        <dbReference type="Proteomes" id="UP000220922"/>
    </source>
</evidence>
<evidence type="ECO:0000313" key="7">
    <source>
        <dbReference type="EMBL" id="PDV98473.1"/>
    </source>
</evidence>
<feature type="transmembrane region" description="Helical" evidence="5">
    <location>
        <begin position="142"/>
        <end position="168"/>
    </location>
</feature>
<evidence type="ECO:0000256" key="4">
    <source>
        <dbReference type="ARBA" id="ARBA00023136"/>
    </source>
</evidence>
<keyword evidence="4 5" id="KW-0472">Membrane</keyword>
<dbReference type="GO" id="GO:0022857">
    <property type="term" value="F:transmembrane transporter activity"/>
    <property type="evidence" value="ECO:0007669"/>
    <property type="project" value="InterPro"/>
</dbReference>
<name>A0A2H3L854_9CHLR</name>
<feature type="transmembrane region" description="Helical" evidence="5">
    <location>
        <begin position="366"/>
        <end position="385"/>
    </location>
</feature>
<dbReference type="Proteomes" id="UP000220922">
    <property type="component" value="Unassembled WGS sequence"/>
</dbReference>
<dbReference type="GO" id="GO:0005886">
    <property type="term" value="C:plasma membrane"/>
    <property type="evidence" value="ECO:0007669"/>
    <property type="project" value="UniProtKB-SubCell"/>
</dbReference>
<dbReference type="PANTHER" id="PTHR23520">
    <property type="entry name" value="TRANSPORTER, PUTATIVE (AFU_ORTHOLOGUE AFUA_3G04000)-RELATED"/>
    <property type="match status" value="1"/>
</dbReference>
<dbReference type="InterPro" id="IPR011701">
    <property type="entry name" value="MFS"/>
</dbReference>
<dbReference type="InterPro" id="IPR020846">
    <property type="entry name" value="MFS_dom"/>
</dbReference>
<dbReference type="SUPFAM" id="SSF103473">
    <property type="entry name" value="MFS general substrate transporter"/>
    <property type="match status" value="1"/>
</dbReference>
<dbReference type="EMBL" id="LYXE01000099">
    <property type="protein sequence ID" value="PDV98473.1"/>
    <property type="molecule type" value="Genomic_DNA"/>
</dbReference>
<gene>
    <name evidence="7" type="ORF">A9Q02_15335</name>
</gene>
<dbReference type="InterPro" id="IPR036259">
    <property type="entry name" value="MFS_trans_sf"/>
</dbReference>
<feature type="transmembrane region" description="Helical" evidence="5">
    <location>
        <begin position="284"/>
        <end position="308"/>
    </location>
</feature>
<keyword evidence="3 5" id="KW-1133">Transmembrane helix</keyword>
<dbReference type="PANTHER" id="PTHR23520:SF5">
    <property type="entry name" value="TRANSPORTER, PUTATIVE (AFU_ORTHOLOGUE AFUA_3G04000)-RELATED"/>
    <property type="match status" value="1"/>
</dbReference>
<dbReference type="Pfam" id="PF07690">
    <property type="entry name" value="MFS_1"/>
    <property type="match status" value="1"/>
</dbReference>
<keyword evidence="2 5" id="KW-0812">Transmembrane</keyword>
<feature type="transmembrane region" description="Helical" evidence="5">
    <location>
        <begin position="180"/>
        <end position="201"/>
    </location>
</feature>
<feature type="transmembrane region" description="Helical" evidence="5">
    <location>
        <begin position="397"/>
        <end position="420"/>
    </location>
</feature>
<feature type="transmembrane region" description="Helical" evidence="5">
    <location>
        <begin position="246"/>
        <end position="272"/>
    </location>
</feature>
<feature type="domain" description="Major facilitator superfamily (MFS) profile" evidence="6">
    <location>
        <begin position="8"/>
        <end position="425"/>
    </location>
</feature>
<protein>
    <recommendedName>
        <fullName evidence="6">Major facilitator superfamily (MFS) profile domain-containing protein</fullName>
    </recommendedName>
</protein>
<comment type="subcellular location">
    <subcellularLocation>
        <location evidence="1">Cell membrane</location>
        <topology evidence="1">Multi-pass membrane protein</topology>
    </subcellularLocation>
</comment>
<feature type="transmembrane region" description="Helical" evidence="5">
    <location>
        <begin position="52"/>
        <end position="74"/>
    </location>
</feature>
<sequence length="427" mass="44561">MQLHRAARRYLLATALLTTGLAVRMLFLNLLLVELGYDRQTVALPLINDLPLLGLFNSLPVVAGVLSSLPLWWLVHRTGPVVGLFVGGVLFAVSLVLTASSTALVPLALGLALGGPASVLATVSAAPFMMRYSADAPGRNRLFALNAGFALGFAGLGSLVGGLLPGVAAVLLDLPPQSAAAYQATFAVASLIGVIGVWPLALNLREGERVATTDRLPLATSRETPSPRKLGVLLAEGRTLLVAGRYALPFLISPLLISTGAALLIPFLNLYFRQQFGASDAALGLIFAVIGIGTGVATLGAPWLARYLGQMGSVIATQLLAIPCLIMLGLAPTLGLAFIVAFVRAALMNMASPLYDVYAMERTPEAARPIVIGLIKGAFSAGYLFGPPISAQVQRDYGFGPLFIATAILYACAALVNLGLMRSRVHG</sequence>
<evidence type="ECO:0000259" key="6">
    <source>
        <dbReference type="PROSITE" id="PS50850"/>
    </source>
</evidence>